<dbReference type="GO" id="GO:0102971">
    <property type="term" value="F:phosphinothricin N-acetyltransferase activity"/>
    <property type="evidence" value="ECO:0007669"/>
    <property type="project" value="UniProtKB-EC"/>
</dbReference>
<dbReference type="RefSeq" id="WP_204400669.1">
    <property type="nucleotide sequence ID" value="NZ_JAFBEE010000004.1"/>
</dbReference>
<keyword evidence="1 4" id="KW-0808">Transferase</keyword>
<dbReference type="InterPro" id="IPR000182">
    <property type="entry name" value="GNAT_dom"/>
</dbReference>
<reference evidence="4 5" key="1">
    <citation type="submission" date="2021-01" db="EMBL/GenBank/DDBJ databases">
        <title>Genomic Encyclopedia of Type Strains, Phase IV (KMG-IV): sequencing the most valuable type-strain genomes for metagenomic binning, comparative biology and taxonomic classification.</title>
        <authorList>
            <person name="Goeker M."/>
        </authorList>
    </citation>
    <scope>NUCLEOTIDE SEQUENCE [LARGE SCALE GENOMIC DNA]</scope>
    <source>
        <strain evidence="4 5">DSM 25890</strain>
    </source>
</reference>
<accession>A0ABS2NNJ9</accession>
<feature type="domain" description="N-acetyltransferase" evidence="3">
    <location>
        <begin position="3"/>
        <end position="171"/>
    </location>
</feature>
<keyword evidence="2 4" id="KW-0012">Acyltransferase</keyword>
<name>A0ABS2NNJ9_9FIRM</name>
<evidence type="ECO:0000256" key="2">
    <source>
        <dbReference type="ARBA" id="ARBA00023315"/>
    </source>
</evidence>
<keyword evidence="5" id="KW-1185">Reference proteome</keyword>
<dbReference type="PANTHER" id="PTHR43072:SF23">
    <property type="entry name" value="UPF0039 PROTEIN C11D3.02C"/>
    <property type="match status" value="1"/>
</dbReference>
<protein>
    <submittedName>
        <fullName evidence="4">Phosphinothricin acetyltransferase</fullName>
        <ecNumber evidence="4">2.3.1.183</ecNumber>
    </submittedName>
</protein>
<dbReference type="CDD" id="cd04301">
    <property type="entry name" value="NAT_SF"/>
    <property type="match status" value="1"/>
</dbReference>
<dbReference type="PROSITE" id="PS51186">
    <property type="entry name" value="GNAT"/>
    <property type="match status" value="1"/>
</dbReference>
<evidence type="ECO:0000256" key="1">
    <source>
        <dbReference type="ARBA" id="ARBA00022679"/>
    </source>
</evidence>
<dbReference type="Pfam" id="PF00583">
    <property type="entry name" value="Acetyltransf_1"/>
    <property type="match status" value="1"/>
</dbReference>
<evidence type="ECO:0000313" key="5">
    <source>
        <dbReference type="Proteomes" id="UP001314796"/>
    </source>
</evidence>
<gene>
    <name evidence="4" type="ORF">JOC73_000913</name>
</gene>
<evidence type="ECO:0000313" key="4">
    <source>
        <dbReference type="EMBL" id="MBM7614402.1"/>
    </source>
</evidence>
<evidence type="ECO:0000259" key="3">
    <source>
        <dbReference type="PROSITE" id="PS51186"/>
    </source>
</evidence>
<dbReference type="Proteomes" id="UP001314796">
    <property type="component" value="Unassembled WGS sequence"/>
</dbReference>
<sequence length="173" mass="19758">MKYNVRLAKKDDLMAIKEIYNEGIEDGIATLETRLRNDEEILTWFRGKSTRHKVLVVEGLKDPHSQGGIVLGWAALNVFNPRACYDGVADFSIYIRRTMRGKGLGKLLLQALIEVAPKENFHKLVLSTFVINEAGQRLYQSLGFREVGTYFKQGRVGDQWIDITIMEKILIQD</sequence>
<dbReference type="PANTHER" id="PTHR43072">
    <property type="entry name" value="N-ACETYLTRANSFERASE"/>
    <property type="match status" value="1"/>
</dbReference>
<comment type="caution">
    <text evidence="4">The sequence shown here is derived from an EMBL/GenBank/DDBJ whole genome shotgun (WGS) entry which is preliminary data.</text>
</comment>
<dbReference type="InterPro" id="IPR016181">
    <property type="entry name" value="Acyl_CoA_acyltransferase"/>
</dbReference>
<dbReference type="EC" id="2.3.1.183" evidence="4"/>
<organism evidence="4 5">
    <name type="scientific">Alkaliphilus hydrothermalis</name>
    <dbReference type="NCBI Taxonomy" id="1482730"/>
    <lineage>
        <taxon>Bacteria</taxon>
        <taxon>Bacillati</taxon>
        <taxon>Bacillota</taxon>
        <taxon>Clostridia</taxon>
        <taxon>Peptostreptococcales</taxon>
        <taxon>Natronincolaceae</taxon>
        <taxon>Alkaliphilus</taxon>
    </lineage>
</organism>
<dbReference type="Gene3D" id="3.40.630.30">
    <property type="match status" value="1"/>
</dbReference>
<dbReference type="SUPFAM" id="SSF55729">
    <property type="entry name" value="Acyl-CoA N-acyltransferases (Nat)"/>
    <property type="match status" value="1"/>
</dbReference>
<dbReference type="EMBL" id="JAFBEE010000004">
    <property type="protein sequence ID" value="MBM7614402.1"/>
    <property type="molecule type" value="Genomic_DNA"/>
</dbReference>
<dbReference type="NCBIfam" id="NF040503">
    <property type="entry name" value="resist_ArsN1a"/>
    <property type="match status" value="1"/>
</dbReference>
<proteinExistence type="predicted"/>